<keyword evidence="2" id="KW-0285">Flavoprotein</keyword>
<dbReference type="PANTHER" id="PTHR42934:SF2">
    <property type="entry name" value="GLYCOLATE OXIDASE SUBUNIT GLCD"/>
    <property type="match status" value="1"/>
</dbReference>
<dbReference type="Gene3D" id="3.30.43.10">
    <property type="entry name" value="Uridine Diphospho-n-acetylenolpyruvylglucosamine Reductase, domain 2"/>
    <property type="match status" value="1"/>
</dbReference>
<evidence type="ECO:0000256" key="4">
    <source>
        <dbReference type="ARBA" id="ARBA00023002"/>
    </source>
</evidence>
<name>A0A328BEK5_9BACT</name>
<comment type="cofactor">
    <cofactor evidence="1">
        <name>FAD</name>
        <dbReference type="ChEBI" id="CHEBI:57692"/>
    </cofactor>
</comment>
<evidence type="ECO:0000256" key="3">
    <source>
        <dbReference type="ARBA" id="ARBA00022827"/>
    </source>
</evidence>
<evidence type="ECO:0000313" key="6">
    <source>
        <dbReference type="EMBL" id="RAK65762.1"/>
    </source>
</evidence>
<evidence type="ECO:0000259" key="5">
    <source>
        <dbReference type="PROSITE" id="PS51387"/>
    </source>
</evidence>
<evidence type="ECO:0000256" key="2">
    <source>
        <dbReference type="ARBA" id="ARBA00022630"/>
    </source>
</evidence>
<dbReference type="Gene3D" id="3.30.465.10">
    <property type="match status" value="1"/>
</dbReference>
<dbReference type="FunFam" id="1.10.45.10:FF:000001">
    <property type="entry name" value="D-lactate dehydrogenase mitochondrial"/>
    <property type="match status" value="1"/>
</dbReference>
<dbReference type="InterPro" id="IPR016171">
    <property type="entry name" value="Vanillyl_alc_oxidase_C-sub2"/>
</dbReference>
<dbReference type="Proteomes" id="UP000248553">
    <property type="component" value="Unassembled WGS sequence"/>
</dbReference>
<dbReference type="Pfam" id="PF02913">
    <property type="entry name" value="FAD-oxidase_C"/>
    <property type="match status" value="1"/>
</dbReference>
<dbReference type="SUPFAM" id="SSF56176">
    <property type="entry name" value="FAD-binding/transporter-associated domain-like"/>
    <property type="match status" value="1"/>
</dbReference>
<dbReference type="GO" id="GO:0071949">
    <property type="term" value="F:FAD binding"/>
    <property type="evidence" value="ECO:0007669"/>
    <property type="project" value="InterPro"/>
</dbReference>
<evidence type="ECO:0000256" key="1">
    <source>
        <dbReference type="ARBA" id="ARBA00001974"/>
    </source>
</evidence>
<dbReference type="InterPro" id="IPR051914">
    <property type="entry name" value="FAD-linked_OxidoTrans_Type4"/>
</dbReference>
<evidence type="ECO:0000313" key="7">
    <source>
        <dbReference type="Proteomes" id="UP000248553"/>
    </source>
</evidence>
<dbReference type="EMBL" id="QHKM01000004">
    <property type="protein sequence ID" value="RAK65762.1"/>
    <property type="molecule type" value="Genomic_DNA"/>
</dbReference>
<dbReference type="GO" id="GO:0016491">
    <property type="term" value="F:oxidoreductase activity"/>
    <property type="evidence" value="ECO:0007669"/>
    <property type="project" value="UniProtKB-KW"/>
</dbReference>
<dbReference type="InterPro" id="IPR016167">
    <property type="entry name" value="FAD-bd_PCMH_sub1"/>
</dbReference>
<dbReference type="InterPro" id="IPR016164">
    <property type="entry name" value="FAD-linked_Oxase-like_C"/>
</dbReference>
<accession>A0A328BEK5</accession>
<organism evidence="6 7">
    <name type="scientific">Hymenobacter edaphi</name>
    <dbReference type="NCBI Taxonomy" id="2211146"/>
    <lineage>
        <taxon>Bacteria</taxon>
        <taxon>Pseudomonadati</taxon>
        <taxon>Bacteroidota</taxon>
        <taxon>Cytophagia</taxon>
        <taxon>Cytophagales</taxon>
        <taxon>Hymenobacteraceae</taxon>
        <taxon>Hymenobacter</taxon>
    </lineage>
</organism>
<dbReference type="PROSITE" id="PS51387">
    <property type="entry name" value="FAD_PCMH"/>
    <property type="match status" value="1"/>
</dbReference>
<dbReference type="InterPro" id="IPR006094">
    <property type="entry name" value="Oxid_FAD_bind_N"/>
</dbReference>
<sequence>MSHLLEETRFGQLTDALVAAFEALVGPEHVLTPGRLDDDEYARYGQDHTEDFVFRPDVVLRPANAEQISGIMRLCHAHRLPVTPRGAGTGLSGGALPIHRGVVLSTERLNKILHIDERNLQATVEPGVVNETFQNAVKEVGLFYPPDPASKGSCSLGGNLAHSSGGPKAVKYGTTKDYVLNLEVVLPNGDIIWTAANTLKNSTGYNLTQLMVGSEGTLGIITKVVFRLLPFPQQNILMLVPFRQEAQAAEAVAAVFRAGIIPSGMEFMEREAIAWSSDYLKIPLTLPEDIRAHLLIELDGNDLDQLYKEAEQVYSVLEAYDVGEILLADNATQKDELWKIRRNIGNSVRYNSVYKEEDTVVPRAELPTLLRGVKEIGARYGFKSVCYGHAGDGNLHVNIIRGELTDEQWNVGLRQPITEIFELCVRLGGTISGEHGIGLVQKGYIGIALKEANLQLMRGIKQVFDPHGILNPGKIF</sequence>
<dbReference type="InterPro" id="IPR036318">
    <property type="entry name" value="FAD-bd_PCMH-like_sf"/>
</dbReference>
<keyword evidence="7" id="KW-1185">Reference proteome</keyword>
<keyword evidence="3" id="KW-0274">FAD</keyword>
<proteinExistence type="predicted"/>
<dbReference type="Gene3D" id="3.30.70.2190">
    <property type="match status" value="1"/>
</dbReference>
<dbReference type="Gene3D" id="1.10.45.10">
    <property type="entry name" value="Vanillyl-alcohol Oxidase, Chain A, domain 4"/>
    <property type="match status" value="1"/>
</dbReference>
<dbReference type="InterPro" id="IPR016169">
    <property type="entry name" value="FAD-bd_PCMH_sub2"/>
</dbReference>
<dbReference type="RefSeq" id="WP_111478672.1">
    <property type="nucleotide sequence ID" value="NZ_QHKM01000004.1"/>
</dbReference>
<dbReference type="InterPro" id="IPR016166">
    <property type="entry name" value="FAD-bd_PCMH"/>
</dbReference>
<dbReference type="AlphaFoldDB" id="A0A328BEK5"/>
<dbReference type="SUPFAM" id="SSF55103">
    <property type="entry name" value="FAD-linked oxidases, C-terminal domain"/>
    <property type="match status" value="1"/>
</dbReference>
<comment type="caution">
    <text evidence="6">The sequence shown here is derived from an EMBL/GenBank/DDBJ whole genome shotgun (WGS) entry which is preliminary data.</text>
</comment>
<reference evidence="7" key="1">
    <citation type="submission" date="2018-05" db="EMBL/GenBank/DDBJ databases">
        <authorList>
            <person name="Nie L."/>
        </authorList>
    </citation>
    <scope>NUCLEOTIDE SEQUENCE [LARGE SCALE GENOMIC DNA]</scope>
    <source>
        <strain evidence="7">NL</strain>
    </source>
</reference>
<feature type="domain" description="FAD-binding PCMH-type" evidence="5">
    <location>
        <begin position="52"/>
        <end position="231"/>
    </location>
</feature>
<dbReference type="Pfam" id="PF01565">
    <property type="entry name" value="FAD_binding_4"/>
    <property type="match status" value="1"/>
</dbReference>
<dbReference type="OrthoDB" id="9767256at2"/>
<gene>
    <name evidence="6" type="ORF">DLM85_13660</name>
</gene>
<dbReference type="InterPro" id="IPR004113">
    <property type="entry name" value="FAD-bd_oxidored_4_C"/>
</dbReference>
<protein>
    <submittedName>
        <fullName evidence="6">FAD-binding oxidoreductase</fullName>
    </submittedName>
</protein>
<dbReference type="Gene3D" id="3.30.70.2740">
    <property type="match status" value="1"/>
</dbReference>
<dbReference type="PANTHER" id="PTHR42934">
    <property type="entry name" value="GLYCOLATE OXIDASE SUBUNIT GLCD"/>
    <property type="match status" value="1"/>
</dbReference>
<keyword evidence="4" id="KW-0560">Oxidoreductase</keyword>